<accession>A0A9W9B3S7</accession>
<comment type="caution">
    <text evidence="1">The sequence shown here is derived from an EMBL/GenBank/DDBJ whole genome shotgun (WGS) entry which is preliminary data.</text>
</comment>
<reference evidence="1" key="1">
    <citation type="submission" date="2022-08" db="EMBL/GenBank/DDBJ databases">
        <authorList>
            <consortium name="DOE Joint Genome Institute"/>
            <person name="Min B."/>
            <person name="Riley R."/>
            <person name="Sierra-Patev S."/>
            <person name="Naranjo-Ortiz M."/>
            <person name="Looney B."/>
            <person name="Konkel Z."/>
            <person name="Slot J.C."/>
            <person name="Sakamoto Y."/>
            <person name="Steenwyk J.L."/>
            <person name="Rokas A."/>
            <person name="Carro J."/>
            <person name="Camarero S."/>
            <person name="Ferreira P."/>
            <person name="Molpeceres G."/>
            <person name="Ruiz-Duenas F.J."/>
            <person name="Serrano A."/>
            <person name="Henrissat B."/>
            <person name="Drula E."/>
            <person name="Hughes K.W."/>
            <person name="Mata J.L."/>
            <person name="Ishikawa N.K."/>
            <person name="Vargas-Isla R."/>
            <person name="Ushijima S."/>
            <person name="Smith C.A."/>
            <person name="Ahrendt S."/>
            <person name="Andreopoulos W."/>
            <person name="He G."/>
            <person name="Labutti K."/>
            <person name="Lipzen A."/>
            <person name="Ng V."/>
            <person name="Sandor L."/>
            <person name="Barry K."/>
            <person name="Martinez A.T."/>
            <person name="Xiao Y."/>
            <person name="Gibbons J.G."/>
            <person name="Terashima K."/>
            <person name="Hibbett D.S."/>
            <person name="Grigoriev I.V."/>
        </authorList>
    </citation>
    <scope>NUCLEOTIDE SEQUENCE</scope>
    <source>
        <strain evidence="1">Sp2 HRB7682 ss15</strain>
    </source>
</reference>
<protein>
    <submittedName>
        <fullName evidence="1">Uncharacterized protein</fullName>
    </submittedName>
</protein>
<proteinExistence type="predicted"/>
<sequence>MAGPVNRHNNLGDPDIPWKIYITFLVPSKETEPVRTILSHQAEIESRIKSRINENSDITTSYETSVVPQLEHLLRGKSYEGDVGLKLAWFGPKDDFVSKGEITVNGKLDGLEVDEGGRMFEMLYVVHVVFGFGKYFVDECDYQGRPT</sequence>
<dbReference type="AlphaFoldDB" id="A0A9W9B3S7"/>
<name>A0A9W9B3S7_9AGAR</name>
<organism evidence="1 2">
    <name type="scientific">Lentinula lateritia</name>
    <dbReference type="NCBI Taxonomy" id="40482"/>
    <lineage>
        <taxon>Eukaryota</taxon>
        <taxon>Fungi</taxon>
        <taxon>Dikarya</taxon>
        <taxon>Basidiomycota</taxon>
        <taxon>Agaricomycotina</taxon>
        <taxon>Agaricomycetes</taxon>
        <taxon>Agaricomycetidae</taxon>
        <taxon>Agaricales</taxon>
        <taxon>Marasmiineae</taxon>
        <taxon>Omphalotaceae</taxon>
        <taxon>Lentinula</taxon>
    </lineage>
</organism>
<evidence type="ECO:0000313" key="2">
    <source>
        <dbReference type="Proteomes" id="UP001150238"/>
    </source>
</evidence>
<dbReference type="Proteomes" id="UP001150238">
    <property type="component" value="Unassembled WGS sequence"/>
</dbReference>
<dbReference type="EMBL" id="JANVFS010000001">
    <property type="protein sequence ID" value="KAJ4495798.1"/>
    <property type="molecule type" value="Genomic_DNA"/>
</dbReference>
<reference evidence="1" key="2">
    <citation type="journal article" date="2023" name="Proc. Natl. Acad. Sci. U.S.A.">
        <title>A global phylogenomic analysis of the shiitake genus Lentinula.</title>
        <authorList>
            <person name="Sierra-Patev S."/>
            <person name="Min B."/>
            <person name="Naranjo-Ortiz M."/>
            <person name="Looney B."/>
            <person name="Konkel Z."/>
            <person name="Slot J.C."/>
            <person name="Sakamoto Y."/>
            <person name="Steenwyk J.L."/>
            <person name="Rokas A."/>
            <person name="Carro J."/>
            <person name="Camarero S."/>
            <person name="Ferreira P."/>
            <person name="Molpeceres G."/>
            <person name="Ruiz-Duenas F.J."/>
            <person name="Serrano A."/>
            <person name="Henrissat B."/>
            <person name="Drula E."/>
            <person name="Hughes K.W."/>
            <person name="Mata J.L."/>
            <person name="Ishikawa N.K."/>
            <person name="Vargas-Isla R."/>
            <person name="Ushijima S."/>
            <person name="Smith C.A."/>
            <person name="Donoghue J."/>
            <person name="Ahrendt S."/>
            <person name="Andreopoulos W."/>
            <person name="He G."/>
            <person name="LaButti K."/>
            <person name="Lipzen A."/>
            <person name="Ng V."/>
            <person name="Riley R."/>
            <person name="Sandor L."/>
            <person name="Barry K."/>
            <person name="Martinez A.T."/>
            <person name="Xiao Y."/>
            <person name="Gibbons J.G."/>
            <person name="Terashima K."/>
            <person name="Grigoriev I.V."/>
            <person name="Hibbett D."/>
        </authorList>
    </citation>
    <scope>NUCLEOTIDE SEQUENCE</scope>
    <source>
        <strain evidence="1">Sp2 HRB7682 ss15</strain>
    </source>
</reference>
<evidence type="ECO:0000313" key="1">
    <source>
        <dbReference type="EMBL" id="KAJ4495798.1"/>
    </source>
</evidence>
<gene>
    <name evidence="1" type="ORF">C8J55DRAFT_483798</name>
</gene>